<name>A0ABU8WIN6_9BURK</name>
<accession>A0ABU8WIN6</accession>
<comment type="caution">
    <text evidence="1">The sequence shown here is derived from an EMBL/GenBank/DDBJ whole genome shotgun (WGS) entry which is preliminary data.</text>
</comment>
<protein>
    <submittedName>
        <fullName evidence="1">Uncharacterized protein</fullName>
    </submittedName>
</protein>
<dbReference type="RefSeq" id="WP_340342436.1">
    <property type="nucleotide sequence ID" value="NZ_JBBKZT010000005.1"/>
</dbReference>
<reference evidence="1 2" key="1">
    <citation type="submission" date="2024-03" db="EMBL/GenBank/DDBJ databases">
        <title>Novel species of the genus Variovorax.</title>
        <authorList>
            <person name="Liu Q."/>
            <person name="Xin Y.-H."/>
        </authorList>
    </citation>
    <scope>NUCLEOTIDE SEQUENCE [LARGE SCALE GENOMIC DNA]</scope>
    <source>
        <strain evidence="1 2">KACC 18900</strain>
    </source>
</reference>
<gene>
    <name evidence="1" type="ORF">WKW82_11525</name>
</gene>
<dbReference type="Proteomes" id="UP001385892">
    <property type="component" value="Unassembled WGS sequence"/>
</dbReference>
<sequence length="75" mass="7995">MTALNLWKSSMEPETSAFDHVRRRGESAMHPIAPRSTRHAALLGLAGISPPRSPALPGTPITAHSGASNCFFQAE</sequence>
<organism evidence="1 2">
    <name type="scientific">Variovorax rhizosphaerae</name>
    <dbReference type="NCBI Taxonomy" id="1836200"/>
    <lineage>
        <taxon>Bacteria</taxon>
        <taxon>Pseudomonadati</taxon>
        <taxon>Pseudomonadota</taxon>
        <taxon>Betaproteobacteria</taxon>
        <taxon>Burkholderiales</taxon>
        <taxon>Comamonadaceae</taxon>
        <taxon>Variovorax</taxon>
    </lineage>
</organism>
<evidence type="ECO:0000313" key="1">
    <source>
        <dbReference type="EMBL" id="MEJ8847284.1"/>
    </source>
</evidence>
<dbReference type="EMBL" id="JBBKZT010000005">
    <property type="protein sequence ID" value="MEJ8847284.1"/>
    <property type="molecule type" value="Genomic_DNA"/>
</dbReference>
<keyword evidence="2" id="KW-1185">Reference proteome</keyword>
<proteinExistence type="predicted"/>
<evidence type="ECO:0000313" key="2">
    <source>
        <dbReference type="Proteomes" id="UP001385892"/>
    </source>
</evidence>